<feature type="transmembrane region" description="Helical" evidence="1">
    <location>
        <begin position="12"/>
        <end position="39"/>
    </location>
</feature>
<sequence length="99" mass="11184">MNITHLEHAVVTLIAQALFGLAFGNWFIGGVMACCWWMGREHAQAEYRWVGRFGQGRRANMPWWGGFDPKAWHMDGLLDWVIPIVVAIVLYVVSLVIGA</sequence>
<keyword evidence="1" id="KW-1133">Transmembrane helix</keyword>
<keyword evidence="3" id="KW-1185">Reference proteome</keyword>
<comment type="caution">
    <text evidence="2">The sequence shown here is derived from an EMBL/GenBank/DDBJ whole genome shotgun (WGS) entry which is preliminary data.</text>
</comment>
<protein>
    <submittedName>
        <fullName evidence="2">Uncharacterized protein</fullName>
    </submittedName>
</protein>
<organism evidence="2 3">
    <name type="scientific">Comamonas nitrativorans</name>
    <dbReference type="NCBI Taxonomy" id="108437"/>
    <lineage>
        <taxon>Bacteria</taxon>
        <taxon>Pseudomonadati</taxon>
        <taxon>Pseudomonadota</taxon>
        <taxon>Betaproteobacteria</taxon>
        <taxon>Burkholderiales</taxon>
        <taxon>Comamonadaceae</taxon>
        <taxon>Comamonas</taxon>
    </lineage>
</organism>
<keyword evidence="1" id="KW-0812">Transmembrane</keyword>
<evidence type="ECO:0000256" key="1">
    <source>
        <dbReference type="SAM" id="Phobius"/>
    </source>
</evidence>
<dbReference type="RefSeq" id="WP_321291339.1">
    <property type="nucleotide sequence ID" value="NZ_JBHSEW010000001.1"/>
</dbReference>
<keyword evidence="1" id="KW-0472">Membrane</keyword>
<feature type="transmembrane region" description="Helical" evidence="1">
    <location>
        <begin position="80"/>
        <end position="98"/>
    </location>
</feature>
<proteinExistence type="predicted"/>
<reference evidence="3" key="1">
    <citation type="journal article" date="2019" name="Int. J. Syst. Evol. Microbiol.">
        <title>The Global Catalogue of Microorganisms (GCM) 10K type strain sequencing project: providing services to taxonomists for standard genome sequencing and annotation.</title>
        <authorList>
            <consortium name="The Broad Institute Genomics Platform"/>
            <consortium name="The Broad Institute Genome Sequencing Center for Infectious Disease"/>
            <person name="Wu L."/>
            <person name="Ma J."/>
        </authorList>
    </citation>
    <scope>NUCLEOTIDE SEQUENCE [LARGE SCALE GENOMIC DNA]</scope>
    <source>
        <strain evidence="3">JCM 11650</strain>
    </source>
</reference>
<evidence type="ECO:0000313" key="3">
    <source>
        <dbReference type="Proteomes" id="UP001595967"/>
    </source>
</evidence>
<gene>
    <name evidence="2" type="ORF">ACFO3A_00785</name>
</gene>
<dbReference type="EMBL" id="JBHSEW010000001">
    <property type="protein sequence ID" value="MFC4620753.1"/>
    <property type="molecule type" value="Genomic_DNA"/>
</dbReference>
<accession>A0ABV9GR85</accession>
<dbReference type="Proteomes" id="UP001595967">
    <property type="component" value="Unassembled WGS sequence"/>
</dbReference>
<evidence type="ECO:0000313" key="2">
    <source>
        <dbReference type="EMBL" id="MFC4620753.1"/>
    </source>
</evidence>
<name>A0ABV9GR85_9BURK</name>